<organism evidence="4 5">
    <name type="scientific">Pararoseomonas baculiformis</name>
    <dbReference type="NCBI Taxonomy" id="2820812"/>
    <lineage>
        <taxon>Bacteria</taxon>
        <taxon>Pseudomonadati</taxon>
        <taxon>Pseudomonadota</taxon>
        <taxon>Alphaproteobacteria</taxon>
        <taxon>Acetobacterales</taxon>
        <taxon>Acetobacteraceae</taxon>
        <taxon>Pararoseomonas</taxon>
    </lineage>
</organism>
<feature type="compositionally biased region" description="Basic and acidic residues" evidence="2">
    <location>
        <begin position="1"/>
        <end position="10"/>
    </location>
</feature>
<dbReference type="Pfam" id="PF07859">
    <property type="entry name" value="Abhydrolase_3"/>
    <property type="match status" value="1"/>
</dbReference>
<dbReference type="SUPFAM" id="SSF53474">
    <property type="entry name" value="alpha/beta-Hydrolases"/>
    <property type="match status" value="1"/>
</dbReference>
<evidence type="ECO:0000313" key="4">
    <source>
        <dbReference type="EMBL" id="MBP0443587.1"/>
    </source>
</evidence>
<dbReference type="PANTHER" id="PTHR48081">
    <property type="entry name" value="AB HYDROLASE SUPERFAMILY PROTEIN C4A8.06C"/>
    <property type="match status" value="1"/>
</dbReference>
<comment type="caution">
    <text evidence="4">The sequence shown here is derived from an EMBL/GenBank/DDBJ whole genome shotgun (WGS) entry which is preliminary data.</text>
</comment>
<keyword evidence="5" id="KW-1185">Reference proteome</keyword>
<evidence type="ECO:0000256" key="1">
    <source>
        <dbReference type="ARBA" id="ARBA00022801"/>
    </source>
</evidence>
<feature type="domain" description="Alpha/beta hydrolase fold-3" evidence="3">
    <location>
        <begin position="97"/>
        <end position="284"/>
    </location>
</feature>
<dbReference type="RefSeq" id="WP_209377819.1">
    <property type="nucleotide sequence ID" value="NZ_JAGIZB010000002.1"/>
</dbReference>
<gene>
    <name evidence="4" type="ORF">J8J14_02245</name>
</gene>
<evidence type="ECO:0000256" key="2">
    <source>
        <dbReference type="SAM" id="MobiDB-lite"/>
    </source>
</evidence>
<dbReference type="InterPro" id="IPR029058">
    <property type="entry name" value="AB_hydrolase_fold"/>
</dbReference>
<sequence length="320" mass="35061">MKLRIMDGGRARPGQHRTHDMNPAMPHDAPLPPDEHELHYNPQRAFPDFASYRERRAPVNDAAHATLRKEADIAYGEHPRRRLDIYPAGRAGAPVHVFFHGGYWRANDKESFAFVARELVRNGITAVVPNYELCPGSTLDGTVESAIAAVEWTRRHIAEHGGDPMAISLSGHSAGAHLCAAALAADWRGRGVDPGFLRGAVMISGIFDPSRAIGTSVNADLCLTPELAARHDLERRAPVADCPVHLFVGGREPWRWIDLTFRYAHNLRRHGGDPEVHVLPGYNHFDIIDQYMEPGSPVLRAVLRSALGPGQEPAPGAAGP</sequence>
<dbReference type="InterPro" id="IPR013094">
    <property type="entry name" value="AB_hydrolase_3"/>
</dbReference>
<evidence type="ECO:0000259" key="3">
    <source>
        <dbReference type="Pfam" id="PF07859"/>
    </source>
</evidence>
<feature type="region of interest" description="Disordered" evidence="2">
    <location>
        <begin position="1"/>
        <end position="29"/>
    </location>
</feature>
<reference evidence="4 5" key="1">
    <citation type="submission" date="2021-03" db="EMBL/GenBank/DDBJ databases">
        <authorList>
            <person name="So Y."/>
        </authorList>
    </citation>
    <scope>NUCLEOTIDE SEQUENCE [LARGE SCALE GENOMIC DNA]</scope>
    <source>
        <strain evidence="4 5">SSH11</strain>
    </source>
</reference>
<dbReference type="PANTHER" id="PTHR48081:SF33">
    <property type="entry name" value="KYNURENINE FORMAMIDASE"/>
    <property type="match status" value="1"/>
</dbReference>
<evidence type="ECO:0000313" key="5">
    <source>
        <dbReference type="Proteomes" id="UP000681594"/>
    </source>
</evidence>
<proteinExistence type="predicted"/>
<accession>A0ABS4A9A7</accession>
<dbReference type="GO" id="GO:0016787">
    <property type="term" value="F:hydrolase activity"/>
    <property type="evidence" value="ECO:0007669"/>
    <property type="project" value="UniProtKB-KW"/>
</dbReference>
<dbReference type="InterPro" id="IPR050300">
    <property type="entry name" value="GDXG_lipolytic_enzyme"/>
</dbReference>
<dbReference type="Gene3D" id="3.40.50.1820">
    <property type="entry name" value="alpha/beta hydrolase"/>
    <property type="match status" value="1"/>
</dbReference>
<protein>
    <submittedName>
        <fullName evidence="4">Alpha/beta hydrolase</fullName>
    </submittedName>
</protein>
<keyword evidence="1 4" id="KW-0378">Hydrolase</keyword>
<name>A0ABS4A9A7_9PROT</name>
<dbReference type="Proteomes" id="UP000681594">
    <property type="component" value="Unassembled WGS sequence"/>
</dbReference>
<dbReference type="EMBL" id="JAGIZB010000002">
    <property type="protein sequence ID" value="MBP0443587.1"/>
    <property type="molecule type" value="Genomic_DNA"/>
</dbReference>